<organism evidence="3 4">
    <name type="scientific">Mya arenaria</name>
    <name type="common">Soft-shell clam</name>
    <dbReference type="NCBI Taxonomy" id="6604"/>
    <lineage>
        <taxon>Eukaryota</taxon>
        <taxon>Metazoa</taxon>
        <taxon>Spiralia</taxon>
        <taxon>Lophotrochozoa</taxon>
        <taxon>Mollusca</taxon>
        <taxon>Bivalvia</taxon>
        <taxon>Autobranchia</taxon>
        <taxon>Heteroconchia</taxon>
        <taxon>Euheterodonta</taxon>
        <taxon>Imparidentia</taxon>
        <taxon>Neoheterodontei</taxon>
        <taxon>Myida</taxon>
        <taxon>Myoidea</taxon>
        <taxon>Myidae</taxon>
        <taxon>Mya</taxon>
    </lineage>
</organism>
<dbReference type="Pfam" id="PF07679">
    <property type="entry name" value="I-set"/>
    <property type="match status" value="1"/>
</dbReference>
<evidence type="ECO:0000259" key="2">
    <source>
        <dbReference type="PROSITE" id="PS50853"/>
    </source>
</evidence>
<feature type="domain" description="Fibronectin type-III" evidence="2">
    <location>
        <begin position="56"/>
        <end position="132"/>
    </location>
</feature>
<protein>
    <submittedName>
        <fullName evidence="3">KALRN-like protein</fullName>
    </submittedName>
</protein>
<dbReference type="InterPro" id="IPR036179">
    <property type="entry name" value="Ig-like_dom_sf"/>
</dbReference>
<keyword evidence="4" id="KW-1185">Reference proteome</keyword>
<sequence>MSVVPDHRTITAYREDGVVTLQISQVTAADSGEYTCVANSDIGGVGDTHSIGRPDPPSKPDMKTQVGTSVHREWRPPFIVSCRQIQGYTKEFNEVGLDYWQAGIPYVPNTSQVIGDLSTGAIYQFRVRANHN</sequence>
<evidence type="ECO:0000313" key="3">
    <source>
        <dbReference type="EMBL" id="WAR10948.1"/>
    </source>
</evidence>
<dbReference type="PANTHER" id="PTHR13817:SF151">
    <property type="entry name" value="TITIN"/>
    <property type="match status" value="1"/>
</dbReference>
<dbReference type="Gene3D" id="2.60.40.10">
    <property type="entry name" value="Immunoglobulins"/>
    <property type="match status" value="2"/>
</dbReference>
<dbReference type="InterPro" id="IPR013783">
    <property type="entry name" value="Ig-like_fold"/>
</dbReference>
<dbReference type="InterPro" id="IPR036116">
    <property type="entry name" value="FN3_sf"/>
</dbReference>
<reference evidence="3" key="1">
    <citation type="submission" date="2022-11" db="EMBL/GenBank/DDBJ databases">
        <title>Centuries of genome instability and evolution in soft-shell clam transmissible cancer (bioRxiv).</title>
        <authorList>
            <person name="Hart S.F.M."/>
            <person name="Yonemitsu M.A."/>
            <person name="Giersch R.M."/>
            <person name="Beal B.F."/>
            <person name="Arriagada G."/>
            <person name="Davis B.W."/>
            <person name="Ostrander E.A."/>
            <person name="Goff S.P."/>
            <person name="Metzger M.J."/>
        </authorList>
    </citation>
    <scope>NUCLEOTIDE SEQUENCE</scope>
    <source>
        <strain evidence="3">MELC-2E11</strain>
        <tissue evidence="3">Siphon/mantle</tissue>
    </source>
</reference>
<dbReference type="SUPFAM" id="SSF49265">
    <property type="entry name" value="Fibronectin type III"/>
    <property type="match status" value="1"/>
</dbReference>
<dbReference type="InterPro" id="IPR013098">
    <property type="entry name" value="Ig_I-set"/>
</dbReference>
<dbReference type="EMBL" id="CP111018">
    <property type="protein sequence ID" value="WAR10948.1"/>
    <property type="molecule type" value="Genomic_DNA"/>
</dbReference>
<feature type="non-terminal residue" evidence="3">
    <location>
        <position position="1"/>
    </location>
</feature>
<name>A0ABY7ELT2_MYAAR</name>
<dbReference type="InterPro" id="IPR003961">
    <property type="entry name" value="FN3_dom"/>
</dbReference>
<proteinExistence type="predicted"/>
<keyword evidence="1" id="KW-0677">Repeat</keyword>
<dbReference type="InterPro" id="IPR050964">
    <property type="entry name" value="Striated_Muscle_Regulatory"/>
</dbReference>
<dbReference type="PANTHER" id="PTHR13817">
    <property type="entry name" value="TITIN"/>
    <property type="match status" value="1"/>
</dbReference>
<accession>A0ABY7ELT2</accession>
<gene>
    <name evidence="3" type="ORF">MAR_036024</name>
</gene>
<dbReference type="SUPFAM" id="SSF48726">
    <property type="entry name" value="Immunoglobulin"/>
    <property type="match status" value="1"/>
</dbReference>
<dbReference type="PROSITE" id="PS50853">
    <property type="entry name" value="FN3"/>
    <property type="match status" value="1"/>
</dbReference>
<dbReference type="CDD" id="cd00063">
    <property type="entry name" value="FN3"/>
    <property type="match status" value="1"/>
</dbReference>
<dbReference type="Proteomes" id="UP001164746">
    <property type="component" value="Chromosome 7"/>
</dbReference>
<evidence type="ECO:0000256" key="1">
    <source>
        <dbReference type="ARBA" id="ARBA00022737"/>
    </source>
</evidence>
<dbReference type="CDD" id="cd00096">
    <property type="entry name" value="Ig"/>
    <property type="match status" value="1"/>
</dbReference>
<evidence type="ECO:0000313" key="4">
    <source>
        <dbReference type="Proteomes" id="UP001164746"/>
    </source>
</evidence>